<gene>
    <name evidence="18" type="ORF">D5396_09010</name>
</gene>
<dbReference type="PROSITE" id="PS51257">
    <property type="entry name" value="PROKAR_LIPOPROTEIN"/>
    <property type="match status" value="1"/>
</dbReference>
<dbReference type="Gene3D" id="3.30.1950.10">
    <property type="entry name" value="wza like domain"/>
    <property type="match status" value="1"/>
</dbReference>
<keyword evidence="14" id="KW-0449">Lipoprotein</keyword>
<keyword evidence="5" id="KW-0762">Sugar transport</keyword>
<proteinExistence type="inferred from homology"/>
<dbReference type="Pfam" id="PF22461">
    <property type="entry name" value="SLBB_2"/>
    <property type="match status" value="2"/>
</dbReference>
<keyword evidence="4" id="KW-1134">Transmembrane beta strand</keyword>
<sequence>MVVCKGLPLIIMITLPLLSACTVVPGSHLPLLGKTVKQSESATVNINDLVDVYPITPDLVAHMQSKPVIAQTNPVLEKELKAYEYHIGIGDVIMVTVWDHPELTTPAGQYRSAGDTGNWVHADGSIFYPYIGKVDVVGKTVTDVREDITEKLRNFIESPQVDVSIATFRSQKTFVSGEVVKSGPQAITNIPLTVIEAINQAGGITEFADWNNVTLTKNGEEKHISLLALLQNGDLTQNYLLYNGDILYIPRNDALKIFVMGEVNKQATLRIDRNGMSITEALGNAGGIDQLSSDASGVFVIRSNKNKSPANKKIATIYQLNIQDASSLVLGTEFLLEPYDIVYVTTAPVVRWNRVVSQLAPTITGINSVVEAARWTHSWGT</sequence>
<keyword evidence="19" id="KW-1185">Reference proteome</keyword>
<dbReference type="RefSeq" id="WP_112164152.1">
    <property type="nucleotide sequence ID" value="NZ_JBFUVV010000001.1"/>
</dbReference>
<evidence type="ECO:0000256" key="14">
    <source>
        <dbReference type="ARBA" id="ARBA00023288"/>
    </source>
</evidence>
<dbReference type="NCBIfam" id="NF011658">
    <property type="entry name" value="PRK15078.1"/>
    <property type="match status" value="1"/>
</dbReference>
<keyword evidence="9" id="KW-0406">Ion transport</keyword>
<dbReference type="InterPro" id="IPR040716">
    <property type="entry name" value="Wza_C"/>
</dbReference>
<reference evidence="18 19" key="1">
    <citation type="submission" date="2018-09" db="EMBL/GenBank/DDBJ databases">
        <authorList>
            <person name="Le Fleche-Mateos A."/>
        </authorList>
    </citation>
    <scope>NUCLEOTIDE SEQUENCE [LARGE SCALE GENOMIC DNA]</scope>
    <source>
        <strain evidence="18 19">DSM 30078</strain>
    </source>
</reference>
<evidence type="ECO:0000256" key="3">
    <source>
        <dbReference type="ARBA" id="ARBA00022448"/>
    </source>
</evidence>
<dbReference type="Gene3D" id="3.10.560.10">
    <property type="entry name" value="Outer membrane lipoprotein wza domain like"/>
    <property type="match status" value="2"/>
</dbReference>
<comment type="subcellular location">
    <subcellularLocation>
        <location evidence="1">Cell outer membrane</location>
        <topology evidence="1">Multi-pass membrane protein</topology>
    </subcellularLocation>
</comment>
<evidence type="ECO:0000259" key="16">
    <source>
        <dbReference type="Pfam" id="PF18412"/>
    </source>
</evidence>
<dbReference type="InterPro" id="IPR049712">
    <property type="entry name" value="Poly_export"/>
</dbReference>
<keyword evidence="3" id="KW-0813">Transport</keyword>
<evidence type="ECO:0000256" key="2">
    <source>
        <dbReference type="ARBA" id="ARBA00009450"/>
    </source>
</evidence>
<evidence type="ECO:0000256" key="1">
    <source>
        <dbReference type="ARBA" id="ARBA00004571"/>
    </source>
</evidence>
<dbReference type="Pfam" id="PF02563">
    <property type="entry name" value="Poly_export"/>
    <property type="match status" value="1"/>
</dbReference>
<evidence type="ECO:0000256" key="11">
    <source>
        <dbReference type="ARBA" id="ARBA00023136"/>
    </source>
</evidence>
<keyword evidence="7" id="KW-0732">Signal</keyword>
<evidence type="ECO:0000256" key="5">
    <source>
        <dbReference type="ARBA" id="ARBA00022597"/>
    </source>
</evidence>
<keyword evidence="13" id="KW-0998">Cell outer membrane</keyword>
<evidence type="ECO:0000256" key="10">
    <source>
        <dbReference type="ARBA" id="ARBA00023114"/>
    </source>
</evidence>
<evidence type="ECO:0000256" key="12">
    <source>
        <dbReference type="ARBA" id="ARBA00023139"/>
    </source>
</evidence>
<dbReference type="Gene3D" id="1.20.5.70">
    <property type="match status" value="1"/>
</dbReference>
<evidence type="ECO:0000256" key="13">
    <source>
        <dbReference type="ARBA" id="ARBA00023237"/>
    </source>
</evidence>
<evidence type="ECO:0000259" key="15">
    <source>
        <dbReference type="Pfam" id="PF02563"/>
    </source>
</evidence>
<evidence type="ECO:0000313" key="19">
    <source>
        <dbReference type="Proteomes" id="UP000284119"/>
    </source>
</evidence>
<protein>
    <submittedName>
        <fullName evidence="18">Polysaccharide export protein</fullName>
    </submittedName>
</protein>
<organism evidence="18 19">
    <name type="scientific">Rahnella inusitata</name>
    <dbReference type="NCBI Taxonomy" id="58169"/>
    <lineage>
        <taxon>Bacteria</taxon>
        <taxon>Pseudomonadati</taxon>
        <taxon>Pseudomonadota</taxon>
        <taxon>Gammaproteobacteria</taxon>
        <taxon>Enterobacterales</taxon>
        <taxon>Yersiniaceae</taxon>
        <taxon>Rahnella</taxon>
    </lineage>
</organism>
<evidence type="ECO:0000259" key="17">
    <source>
        <dbReference type="Pfam" id="PF22461"/>
    </source>
</evidence>
<feature type="domain" description="Polysaccharide export protein N-terminal" evidence="15">
    <location>
        <begin position="82"/>
        <end position="165"/>
    </location>
</feature>
<keyword evidence="11" id="KW-0472">Membrane</keyword>
<dbReference type="Proteomes" id="UP000284119">
    <property type="component" value="Unassembled WGS sequence"/>
</dbReference>
<dbReference type="EMBL" id="RAHG01000003">
    <property type="protein sequence ID" value="RJT14113.1"/>
    <property type="molecule type" value="Genomic_DNA"/>
</dbReference>
<feature type="domain" description="SLBB" evidence="17">
    <location>
        <begin position="171"/>
        <end position="249"/>
    </location>
</feature>
<evidence type="ECO:0000256" key="8">
    <source>
        <dbReference type="ARBA" id="ARBA00023047"/>
    </source>
</evidence>
<feature type="domain" description="SLBB" evidence="17">
    <location>
        <begin position="256"/>
        <end position="344"/>
    </location>
</feature>
<dbReference type="Pfam" id="PF18412">
    <property type="entry name" value="Wza_C"/>
    <property type="match status" value="1"/>
</dbReference>
<evidence type="ECO:0000313" key="18">
    <source>
        <dbReference type="EMBL" id="RJT14113.1"/>
    </source>
</evidence>
<evidence type="ECO:0000256" key="7">
    <source>
        <dbReference type="ARBA" id="ARBA00022729"/>
    </source>
</evidence>
<comment type="similarity">
    <text evidence="2">Belongs to the BexD/CtrA/VexA family.</text>
</comment>
<dbReference type="InterPro" id="IPR054765">
    <property type="entry name" value="SLBB_dom"/>
</dbReference>
<keyword evidence="12" id="KW-0564">Palmitate</keyword>
<dbReference type="InterPro" id="IPR003715">
    <property type="entry name" value="Poly_export_N"/>
</dbReference>
<evidence type="ECO:0000256" key="4">
    <source>
        <dbReference type="ARBA" id="ARBA00022452"/>
    </source>
</evidence>
<keyword evidence="6" id="KW-0812">Transmembrane</keyword>
<keyword evidence="8" id="KW-0625">Polysaccharide transport</keyword>
<comment type="caution">
    <text evidence="18">The sequence shown here is derived from an EMBL/GenBank/DDBJ whole genome shotgun (WGS) entry which is preliminary data.</text>
</comment>
<feature type="domain" description="Outer-membrane lipoprotein Wza C-terminal" evidence="16">
    <location>
        <begin position="347"/>
        <end position="375"/>
    </location>
</feature>
<dbReference type="PANTHER" id="PTHR33619:SF3">
    <property type="entry name" value="POLYSACCHARIDE EXPORT PROTEIN GFCE-RELATED"/>
    <property type="match status" value="1"/>
</dbReference>
<name>A0ABX9P1K3_9GAMM</name>
<evidence type="ECO:0000256" key="6">
    <source>
        <dbReference type="ARBA" id="ARBA00022692"/>
    </source>
</evidence>
<evidence type="ECO:0000256" key="9">
    <source>
        <dbReference type="ARBA" id="ARBA00023065"/>
    </source>
</evidence>
<dbReference type="PANTHER" id="PTHR33619">
    <property type="entry name" value="POLYSACCHARIDE EXPORT PROTEIN GFCE-RELATED"/>
    <property type="match status" value="1"/>
</dbReference>
<keyword evidence="10" id="KW-0626">Porin</keyword>
<accession>A0ABX9P1K3</accession>